<name>A0ABP0ZFP3_9ASCO</name>
<dbReference type="Pfam" id="PF00218">
    <property type="entry name" value="IGPS"/>
    <property type="match status" value="1"/>
</dbReference>
<feature type="domain" description="Glutamine amidotransferase" evidence="14">
    <location>
        <begin position="12"/>
        <end position="199"/>
    </location>
</feature>
<evidence type="ECO:0000259" key="14">
    <source>
        <dbReference type="Pfam" id="PF00117"/>
    </source>
</evidence>
<feature type="domain" description="Indole-3-glycerol phosphate synthase" evidence="15">
    <location>
        <begin position="233"/>
        <end position="518"/>
    </location>
</feature>
<dbReference type="Gene3D" id="3.20.20.70">
    <property type="entry name" value="Aldolase class I"/>
    <property type="match status" value="1"/>
</dbReference>
<dbReference type="EC" id="4.1.1.48" evidence="5"/>
<evidence type="ECO:0000256" key="11">
    <source>
        <dbReference type="ARBA" id="ARBA00023239"/>
    </source>
</evidence>
<dbReference type="InterPro" id="IPR006221">
    <property type="entry name" value="TrpG/PapA_dom"/>
</dbReference>
<dbReference type="GeneID" id="92205813"/>
<dbReference type="InterPro" id="IPR001468">
    <property type="entry name" value="Indole-3-GlycerolPSynthase_CS"/>
</dbReference>
<dbReference type="Proteomes" id="UP001497383">
    <property type="component" value="Chromosome 1"/>
</dbReference>
<keyword evidence="17" id="KW-1185">Reference proteome</keyword>
<comment type="catalytic activity">
    <reaction evidence="13">
        <text>chorismate + L-glutamine = anthranilate + pyruvate + L-glutamate + H(+)</text>
        <dbReference type="Rhea" id="RHEA:21732"/>
        <dbReference type="ChEBI" id="CHEBI:15361"/>
        <dbReference type="ChEBI" id="CHEBI:15378"/>
        <dbReference type="ChEBI" id="CHEBI:16567"/>
        <dbReference type="ChEBI" id="CHEBI:29748"/>
        <dbReference type="ChEBI" id="CHEBI:29985"/>
        <dbReference type="ChEBI" id="CHEBI:58359"/>
        <dbReference type="EC" id="4.1.3.27"/>
    </reaction>
</comment>
<keyword evidence="11" id="KW-0456">Lyase</keyword>
<evidence type="ECO:0000256" key="13">
    <source>
        <dbReference type="ARBA" id="ARBA00047683"/>
    </source>
</evidence>
<keyword evidence="10" id="KW-0057">Aromatic amino acid biosynthesis</keyword>
<keyword evidence="9" id="KW-0315">Glutamine amidotransferase</keyword>
<evidence type="ECO:0000256" key="7">
    <source>
        <dbReference type="ARBA" id="ARBA00022605"/>
    </source>
</evidence>
<dbReference type="EC" id="4.1.3.27" evidence="4"/>
<sequence length="529" mass="58702">MPDKDQAKRHVLMIDNYDSFTWNLYQYLHQSPRCGKVDVYRNDKIDIATIENEIKPDIIFISPGPGHPVTDSGVSSEIIRHFAGKLPIFGVCMGQECIFHVFGGDVSYAGEIVHGKTTTIKHDGKGMFEDVPQSVAVTRYHSLAGSEKTLPDCLQVTAVTETQPNVIMGVRHKQYTIEGVQFHPESILTESGQLMIDNVLGVYGGTWEEDAAFKSASNAKNGASPFAKNENILQVIYKKRQEDYKVIENLPGRSFANLQTALSLGVAPPCINFYQRLVYTRDELKQTAILAEFKRASPSKGDINIEAHAGAQALTYALNGCSTISILTEPNWFKGSLEDLSLIRQVIDGPKTKNIEHADYKRPAVLRKEFIFNKYQILEARLAGADTVLLIVKMLHDQALLQQLYSYSLELGMVPLVEVNDDAELTQALKLTYHGETKEPLIIGVNNRNLTNFDVDLQTTSSLVDHAKGTNNGRDGDVLILALSGITSVEDVKKYKYEDHVDGFLIGESLMRAEAQGKAGEFLDQLCNC</sequence>
<organism evidence="16 17">
    <name type="scientific">Lodderomyces beijingensis</name>
    <dbReference type="NCBI Taxonomy" id="1775926"/>
    <lineage>
        <taxon>Eukaryota</taxon>
        <taxon>Fungi</taxon>
        <taxon>Dikarya</taxon>
        <taxon>Ascomycota</taxon>
        <taxon>Saccharomycotina</taxon>
        <taxon>Pichiomycetes</taxon>
        <taxon>Debaryomycetaceae</taxon>
        <taxon>Candida/Lodderomyces clade</taxon>
        <taxon>Lodderomyces</taxon>
    </lineage>
</organism>
<accession>A0ABP0ZFP3</accession>
<dbReference type="InterPro" id="IPR011060">
    <property type="entry name" value="RibuloseP-bd_barrel"/>
</dbReference>
<evidence type="ECO:0000259" key="15">
    <source>
        <dbReference type="Pfam" id="PF00218"/>
    </source>
</evidence>
<dbReference type="InterPro" id="IPR013798">
    <property type="entry name" value="Indole-3-glycerol_P_synth_dom"/>
</dbReference>
<dbReference type="PRINTS" id="PR00099">
    <property type="entry name" value="CPSGATASE"/>
</dbReference>
<evidence type="ECO:0000256" key="12">
    <source>
        <dbReference type="ARBA" id="ARBA00023268"/>
    </source>
</evidence>
<dbReference type="PRINTS" id="PR00096">
    <property type="entry name" value="GATASE"/>
</dbReference>
<dbReference type="CDD" id="cd01743">
    <property type="entry name" value="GATase1_Anthranilate_Synthase"/>
    <property type="match status" value="1"/>
</dbReference>
<comment type="catalytic activity">
    <reaction evidence="1">
        <text>1-(2-carboxyphenylamino)-1-deoxy-D-ribulose 5-phosphate + H(+) = (1S,2R)-1-C-(indol-3-yl)glycerol 3-phosphate + CO2 + H2O</text>
        <dbReference type="Rhea" id="RHEA:23476"/>
        <dbReference type="ChEBI" id="CHEBI:15377"/>
        <dbReference type="ChEBI" id="CHEBI:15378"/>
        <dbReference type="ChEBI" id="CHEBI:16526"/>
        <dbReference type="ChEBI" id="CHEBI:58613"/>
        <dbReference type="ChEBI" id="CHEBI:58866"/>
        <dbReference type="EC" id="4.1.1.48"/>
    </reaction>
</comment>
<dbReference type="PROSITE" id="PS51273">
    <property type="entry name" value="GATASE_TYPE_1"/>
    <property type="match status" value="1"/>
</dbReference>
<evidence type="ECO:0000256" key="10">
    <source>
        <dbReference type="ARBA" id="ARBA00023141"/>
    </source>
</evidence>
<dbReference type="Gene3D" id="3.40.50.880">
    <property type="match status" value="1"/>
</dbReference>
<dbReference type="EMBL" id="OZ022405">
    <property type="protein sequence ID" value="CAK9436059.1"/>
    <property type="molecule type" value="Genomic_DNA"/>
</dbReference>
<dbReference type="SUPFAM" id="SSF52317">
    <property type="entry name" value="Class I glutamine amidotransferase-like"/>
    <property type="match status" value="1"/>
</dbReference>
<evidence type="ECO:0000256" key="9">
    <source>
        <dbReference type="ARBA" id="ARBA00022962"/>
    </source>
</evidence>
<dbReference type="Pfam" id="PF00117">
    <property type="entry name" value="GATase"/>
    <property type="match status" value="1"/>
</dbReference>
<evidence type="ECO:0000256" key="3">
    <source>
        <dbReference type="ARBA" id="ARBA00004873"/>
    </source>
</evidence>
<evidence type="ECO:0000256" key="1">
    <source>
        <dbReference type="ARBA" id="ARBA00001633"/>
    </source>
</evidence>
<keyword evidence="7" id="KW-0028">Amino-acid biosynthesis</keyword>
<dbReference type="NCBIfam" id="TIGR00566">
    <property type="entry name" value="trpG_papA"/>
    <property type="match status" value="1"/>
</dbReference>
<evidence type="ECO:0000256" key="5">
    <source>
        <dbReference type="ARBA" id="ARBA00012362"/>
    </source>
</evidence>
<dbReference type="InterPro" id="IPR017926">
    <property type="entry name" value="GATASE"/>
</dbReference>
<evidence type="ECO:0000313" key="17">
    <source>
        <dbReference type="Proteomes" id="UP001497383"/>
    </source>
</evidence>
<dbReference type="InterPro" id="IPR029062">
    <property type="entry name" value="Class_I_gatase-like"/>
</dbReference>
<dbReference type="PANTHER" id="PTHR43418">
    <property type="entry name" value="MULTIFUNCTIONAL TRYPTOPHAN BIOSYNTHESIS PROTEIN-RELATED"/>
    <property type="match status" value="1"/>
</dbReference>
<comment type="pathway">
    <text evidence="2">Amino-acid biosynthesis; L-tryptophan biosynthesis; L-tryptophan from chorismate: step 4/5.</text>
</comment>
<evidence type="ECO:0000256" key="8">
    <source>
        <dbReference type="ARBA" id="ARBA00022822"/>
    </source>
</evidence>
<keyword evidence="8" id="KW-0822">Tryptophan biosynthesis</keyword>
<protein>
    <recommendedName>
        <fullName evidence="6">Multifunctional tryptophan biosynthesis protein</fullName>
        <ecNumber evidence="5">4.1.1.48</ecNumber>
        <ecNumber evidence="4">4.1.3.27</ecNumber>
    </recommendedName>
</protein>
<evidence type="ECO:0000313" key="16">
    <source>
        <dbReference type="EMBL" id="CAK9436059.1"/>
    </source>
</evidence>
<dbReference type="SUPFAM" id="SSF51366">
    <property type="entry name" value="Ribulose-phoshate binding barrel"/>
    <property type="match status" value="1"/>
</dbReference>
<dbReference type="InterPro" id="IPR050472">
    <property type="entry name" value="Anth_synth/Amidotransfase"/>
</dbReference>
<keyword evidence="12" id="KW-0511">Multifunctional enzyme</keyword>
<proteinExistence type="predicted"/>
<comment type="pathway">
    <text evidence="3">Amino-acid biosynthesis; L-tryptophan biosynthesis; L-tryptophan from chorismate: step 1/5.</text>
</comment>
<evidence type="ECO:0000256" key="2">
    <source>
        <dbReference type="ARBA" id="ARBA00004696"/>
    </source>
</evidence>
<dbReference type="PANTHER" id="PTHR43418:SF4">
    <property type="entry name" value="MULTIFUNCTIONAL TRYPTOPHAN BIOSYNTHESIS PROTEIN"/>
    <property type="match status" value="1"/>
</dbReference>
<dbReference type="PROSITE" id="PS00614">
    <property type="entry name" value="IGPS"/>
    <property type="match status" value="1"/>
</dbReference>
<dbReference type="CDD" id="cd00331">
    <property type="entry name" value="IGPS"/>
    <property type="match status" value="1"/>
</dbReference>
<dbReference type="RefSeq" id="XP_066827555.1">
    <property type="nucleotide sequence ID" value="XM_066976557.1"/>
</dbReference>
<gene>
    <name evidence="16" type="ORF">LODBEIA_P06170</name>
</gene>
<dbReference type="InterPro" id="IPR013785">
    <property type="entry name" value="Aldolase_TIM"/>
</dbReference>
<evidence type="ECO:0000256" key="4">
    <source>
        <dbReference type="ARBA" id="ARBA00012266"/>
    </source>
</evidence>
<evidence type="ECO:0000256" key="6">
    <source>
        <dbReference type="ARBA" id="ARBA00018819"/>
    </source>
</evidence>
<reference evidence="16 17" key="1">
    <citation type="submission" date="2024-03" db="EMBL/GenBank/DDBJ databases">
        <authorList>
            <person name="Brejova B."/>
        </authorList>
    </citation>
    <scope>NUCLEOTIDE SEQUENCE [LARGE SCALE GENOMIC DNA]</scope>
    <source>
        <strain evidence="16 17">CBS 14171</strain>
    </source>
</reference>
<dbReference type="PRINTS" id="PR00097">
    <property type="entry name" value="ANTSNTHASEII"/>
</dbReference>